<reference evidence="10 11" key="1">
    <citation type="submission" date="2024-09" db="EMBL/GenBank/DDBJ databases">
        <authorList>
            <person name="Sun Q."/>
            <person name="Mori K."/>
        </authorList>
    </citation>
    <scope>NUCLEOTIDE SEQUENCE [LARGE SCALE GENOMIC DNA]</scope>
    <source>
        <strain evidence="10 11">CICC 10874</strain>
    </source>
</reference>
<dbReference type="NCBIfam" id="TIGR00262">
    <property type="entry name" value="trpA"/>
    <property type="match status" value="1"/>
</dbReference>
<organism evidence="10 11">
    <name type="scientific">Brachybacterium hainanense</name>
    <dbReference type="NCBI Taxonomy" id="1541174"/>
    <lineage>
        <taxon>Bacteria</taxon>
        <taxon>Bacillati</taxon>
        <taxon>Actinomycetota</taxon>
        <taxon>Actinomycetes</taxon>
        <taxon>Micrococcales</taxon>
        <taxon>Dermabacteraceae</taxon>
        <taxon>Brachybacterium</taxon>
    </lineage>
</organism>
<keyword evidence="3 8" id="KW-0028">Amino-acid biosynthesis</keyword>
<comment type="caution">
    <text evidence="10">The sequence shown here is derived from an EMBL/GenBank/DDBJ whole genome shotgun (WGS) entry which is preliminary data.</text>
</comment>
<dbReference type="SUPFAM" id="SSF51366">
    <property type="entry name" value="Ribulose-phoshate binding barrel"/>
    <property type="match status" value="1"/>
</dbReference>
<evidence type="ECO:0000256" key="1">
    <source>
        <dbReference type="ARBA" id="ARBA00004733"/>
    </source>
</evidence>
<dbReference type="EMBL" id="JBHLSV010000015">
    <property type="protein sequence ID" value="MFC0674843.1"/>
    <property type="molecule type" value="Genomic_DNA"/>
</dbReference>
<dbReference type="Proteomes" id="UP001589793">
    <property type="component" value="Unassembled WGS sequence"/>
</dbReference>
<feature type="active site" description="Proton acceptor" evidence="8">
    <location>
        <position position="77"/>
    </location>
</feature>
<dbReference type="InterPro" id="IPR002028">
    <property type="entry name" value="Trp_synthase_suA"/>
</dbReference>
<dbReference type="InterPro" id="IPR013785">
    <property type="entry name" value="Aldolase_TIM"/>
</dbReference>
<comment type="function">
    <text evidence="8">The alpha subunit is responsible for the aldol cleavage of indoleglycerol phosphate to indole and glyceraldehyde 3-phosphate.</text>
</comment>
<evidence type="ECO:0000256" key="6">
    <source>
        <dbReference type="ARBA" id="ARBA00023239"/>
    </source>
</evidence>
<keyword evidence="11" id="KW-1185">Reference proteome</keyword>
<evidence type="ECO:0000256" key="4">
    <source>
        <dbReference type="ARBA" id="ARBA00022822"/>
    </source>
</evidence>
<comment type="catalytic activity">
    <reaction evidence="7 8">
        <text>(1S,2R)-1-C-(indol-3-yl)glycerol 3-phosphate + L-serine = D-glyceraldehyde 3-phosphate + L-tryptophan + H2O</text>
        <dbReference type="Rhea" id="RHEA:10532"/>
        <dbReference type="ChEBI" id="CHEBI:15377"/>
        <dbReference type="ChEBI" id="CHEBI:33384"/>
        <dbReference type="ChEBI" id="CHEBI:57912"/>
        <dbReference type="ChEBI" id="CHEBI:58866"/>
        <dbReference type="ChEBI" id="CHEBI:59776"/>
        <dbReference type="EC" id="4.2.1.20"/>
    </reaction>
</comment>
<gene>
    <name evidence="8 10" type="primary">trpA</name>
    <name evidence="10" type="ORF">ACFFF6_12825</name>
</gene>
<protein>
    <recommendedName>
        <fullName evidence="8">Tryptophan synthase alpha chain</fullName>
        <ecNumber evidence="8">4.2.1.20</ecNumber>
    </recommendedName>
</protein>
<keyword evidence="6 8" id="KW-0456">Lyase</keyword>
<comment type="subunit">
    <text evidence="2 8">Tetramer of two alpha and two beta chains.</text>
</comment>
<dbReference type="RefSeq" id="WP_376981303.1">
    <property type="nucleotide sequence ID" value="NZ_JBHLSV010000015.1"/>
</dbReference>
<dbReference type="Pfam" id="PF00290">
    <property type="entry name" value="Trp_syntA"/>
    <property type="match status" value="1"/>
</dbReference>
<evidence type="ECO:0000256" key="2">
    <source>
        <dbReference type="ARBA" id="ARBA00011270"/>
    </source>
</evidence>
<dbReference type="EC" id="4.2.1.20" evidence="8"/>
<evidence type="ECO:0000313" key="10">
    <source>
        <dbReference type="EMBL" id="MFC0674843.1"/>
    </source>
</evidence>
<dbReference type="PANTHER" id="PTHR43406:SF1">
    <property type="entry name" value="TRYPTOPHAN SYNTHASE ALPHA CHAIN, CHLOROPLASTIC"/>
    <property type="match status" value="1"/>
</dbReference>
<name>A0ABV6RFZ7_9MICO</name>
<comment type="similarity">
    <text evidence="8 9">Belongs to the TrpA family.</text>
</comment>
<dbReference type="PROSITE" id="PS00167">
    <property type="entry name" value="TRP_SYNTHASE_ALPHA"/>
    <property type="match status" value="1"/>
</dbReference>
<dbReference type="HAMAP" id="MF_00131">
    <property type="entry name" value="Trp_synth_alpha"/>
    <property type="match status" value="1"/>
</dbReference>
<dbReference type="InterPro" id="IPR018204">
    <property type="entry name" value="Trp_synthase_alpha_AS"/>
</dbReference>
<keyword evidence="4 8" id="KW-0822">Tryptophan biosynthesis</keyword>
<keyword evidence="5 8" id="KW-0057">Aromatic amino acid biosynthesis</keyword>
<evidence type="ECO:0000256" key="9">
    <source>
        <dbReference type="RuleBase" id="RU003662"/>
    </source>
</evidence>
<evidence type="ECO:0000313" key="11">
    <source>
        <dbReference type="Proteomes" id="UP001589793"/>
    </source>
</evidence>
<feature type="active site" description="Proton acceptor" evidence="8">
    <location>
        <position position="66"/>
    </location>
</feature>
<evidence type="ECO:0000256" key="5">
    <source>
        <dbReference type="ARBA" id="ARBA00023141"/>
    </source>
</evidence>
<dbReference type="CDD" id="cd04724">
    <property type="entry name" value="Tryptophan_synthase_alpha"/>
    <property type="match status" value="1"/>
</dbReference>
<dbReference type="InterPro" id="IPR011060">
    <property type="entry name" value="RibuloseP-bd_barrel"/>
</dbReference>
<sequence>MSQPITPADRQNPAEPGRLRAAAVLSRTREEGRPALIGYLPVGFPDLAGSIAAARTLIEHGVDMIELGLPFSDPVMDGPVIQEAATRALEGGTRTRHVLQAVSELSGRGAAIVVMSYWNPILAYGVDAFARDLAAAGGAGLITPDLTPDEAGEWIAASERHGVDRIFLVAPSSPRERLEYVVGHTRGFVYAASTMGVTGTRTSVSTATEGLVARTREAGAQNVCVGLGVSTGDQAAEVGAYADGVIVGSAFVRALLEAEPGDLAPLAAVADDLRAGIDRARPRQARVAQEGAGA</sequence>
<evidence type="ECO:0000256" key="7">
    <source>
        <dbReference type="ARBA" id="ARBA00049047"/>
    </source>
</evidence>
<dbReference type="GO" id="GO:0004834">
    <property type="term" value="F:tryptophan synthase activity"/>
    <property type="evidence" value="ECO:0007669"/>
    <property type="project" value="UniProtKB-EC"/>
</dbReference>
<accession>A0ABV6RFZ7</accession>
<evidence type="ECO:0000256" key="3">
    <source>
        <dbReference type="ARBA" id="ARBA00022605"/>
    </source>
</evidence>
<dbReference type="PANTHER" id="PTHR43406">
    <property type="entry name" value="TRYPTOPHAN SYNTHASE, ALPHA CHAIN"/>
    <property type="match status" value="1"/>
</dbReference>
<dbReference type="Gene3D" id="3.20.20.70">
    <property type="entry name" value="Aldolase class I"/>
    <property type="match status" value="1"/>
</dbReference>
<proteinExistence type="inferred from homology"/>
<evidence type="ECO:0000256" key="8">
    <source>
        <dbReference type="HAMAP-Rule" id="MF_00131"/>
    </source>
</evidence>
<comment type="pathway">
    <text evidence="1 8">Amino-acid biosynthesis; L-tryptophan biosynthesis; L-tryptophan from chorismate: step 5/5.</text>
</comment>